<comment type="caution">
    <text evidence="1">The sequence shown here is derived from an EMBL/GenBank/DDBJ whole genome shotgun (WGS) entry which is preliminary data.</text>
</comment>
<evidence type="ECO:0000313" key="1">
    <source>
        <dbReference type="EMBL" id="PNP43350.1"/>
    </source>
</evidence>
<proteinExistence type="predicted"/>
<keyword evidence="3" id="KW-1185">Reference proteome</keyword>
<evidence type="ECO:0000313" key="2">
    <source>
        <dbReference type="EMBL" id="PON28258.1"/>
    </source>
</evidence>
<reference evidence="2" key="3">
    <citation type="submission" date="2017-08" db="EMBL/GenBank/DDBJ databases">
        <title>Trichoderma gamsii strain T6085, whole genome shotgun sequencing project.</title>
        <authorList>
            <person name="Baroncelli R."/>
        </authorList>
    </citation>
    <scope>NUCLEOTIDE SEQUENCE</scope>
    <source>
        <strain evidence="2">T6085</strain>
    </source>
</reference>
<accession>A0A0W7VYM3</accession>
<dbReference type="EMBL" id="MTYH01000042">
    <property type="protein sequence ID" value="PNP43350.1"/>
    <property type="molecule type" value="Genomic_DNA"/>
</dbReference>
<sequence>MSAAVLTRTAAKTVARRPVSFIMQIRSMGRAFEHAPYERVPVTVKPAAPDYVKEVSFVLGKIVTYVPTFGLLLGWPALAKWAVDGHV</sequence>
<dbReference type="Proteomes" id="UP000054821">
    <property type="component" value="Unassembled WGS sequence"/>
</dbReference>
<dbReference type="Proteomes" id="UP000236546">
    <property type="component" value="Unassembled WGS sequence"/>
</dbReference>
<dbReference type="RefSeq" id="XP_018664563.1">
    <property type="nucleotide sequence ID" value="XM_018802208.1"/>
</dbReference>
<evidence type="ECO:0000313" key="3">
    <source>
        <dbReference type="Proteomes" id="UP000054821"/>
    </source>
</evidence>
<evidence type="ECO:0000313" key="4">
    <source>
        <dbReference type="Proteomes" id="UP000236546"/>
    </source>
</evidence>
<protein>
    <submittedName>
        <fullName evidence="1">Uncharacterized protein</fullName>
    </submittedName>
</protein>
<organism evidence="1 4">
    <name type="scientific">Trichoderma gamsii</name>
    <dbReference type="NCBI Taxonomy" id="398673"/>
    <lineage>
        <taxon>Eukaryota</taxon>
        <taxon>Fungi</taxon>
        <taxon>Dikarya</taxon>
        <taxon>Ascomycota</taxon>
        <taxon>Pezizomycotina</taxon>
        <taxon>Sordariomycetes</taxon>
        <taxon>Hypocreomycetidae</taxon>
        <taxon>Hypocreales</taxon>
        <taxon>Hypocreaceae</taxon>
        <taxon>Trichoderma</taxon>
    </lineage>
</organism>
<gene>
    <name evidence="2" type="ORF">TGAM01_v202752</name>
    <name evidence="1" type="ORF">TGAMA5MH_04807</name>
</gene>
<dbReference type="GeneID" id="29982291"/>
<dbReference type="OrthoDB" id="4829316at2759"/>
<reference evidence="2 3" key="1">
    <citation type="journal article" date="2016" name="Genome Announc.">
        <title>Draft Whole-Genome Sequence of Trichoderma gamsii T6085, a Promising Biocontrol Agent of Fusarium Head Blight on Wheat.</title>
        <authorList>
            <person name="Baroncelli R."/>
            <person name="Zapparata A."/>
            <person name="Piaggeschi G."/>
            <person name="Sarrocco S."/>
            <person name="Vannacci G."/>
        </authorList>
    </citation>
    <scope>NUCLEOTIDE SEQUENCE [LARGE SCALE GENOMIC DNA]</scope>
    <source>
        <strain evidence="2 3">T6085</strain>
    </source>
</reference>
<name>A0A0W7VYM3_9HYPO</name>
<dbReference type="EMBL" id="JPDN02000007">
    <property type="protein sequence ID" value="PON28258.1"/>
    <property type="molecule type" value="Genomic_DNA"/>
</dbReference>
<reference evidence="1 4" key="2">
    <citation type="submission" date="2017-02" db="EMBL/GenBank/DDBJ databases">
        <title>Genomes of Trichoderma spp. with biocontrol activity.</title>
        <authorList>
            <person name="Gardiner D."/>
            <person name="Kazan K."/>
            <person name="Vos C."/>
            <person name="Harvey P."/>
        </authorList>
    </citation>
    <scope>NUCLEOTIDE SEQUENCE [LARGE SCALE GENOMIC DNA]</scope>
    <source>
        <strain evidence="1 4">A5MH</strain>
    </source>
</reference>
<dbReference type="AlphaFoldDB" id="A0A0W7VYM3"/>